<organism evidence="1">
    <name type="scientific">viral metagenome</name>
    <dbReference type="NCBI Taxonomy" id="1070528"/>
    <lineage>
        <taxon>unclassified sequences</taxon>
        <taxon>metagenomes</taxon>
        <taxon>organismal metagenomes</taxon>
    </lineage>
</organism>
<dbReference type="AlphaFoldDB" id="A0A6C0IGU8"/>
<reference evidence="1" key="1">
    <citation type="journal article" date="2020" name="Nature">
        <title>Giant virus diversity and host interactions through global metagenomics.</title>
        <authorList>
            <person name="Schulz F."/>
            <person name="Roux S."/>
            <person name="Paez-Espino D."/>
            <person name="Jungbluth S."/>
            <person name="Walsh D.A."/>
            <person name="Denef V.J."/>
            <person name="McMahon K.D."/>
            <person name="Konstantinidis K.T."/>
            <person name="Eloe-Fadrosh E.A."/>
            <person name="Kyrpides N.C."/>
            <person name="Woyke T."/>
        </authorList>
    </citation>
    <scope>NUCLEOTIDE SEQUENCE</scope>
    <source>
        <strain evidence="1">GVMAG-M-3300023184-88</strain>
    </source>
</reference>
<dbReference type="EMBL" id="MN740185">
    <property type="protein sequence ID" value="QHT92461.1"/>
    <property type="molecule type" value="Genomic_DNA"/>
</dbReference>
<sequence length="178" mass="19507">MDTFERQLHCDEFYCGICKQIYPSHLGIPWYGRLDCPWCHDCMKNGAACTICANVPALPHTSMAVKRVCKVKLTLIEAAIGESVSYSQVGTIYEHTTNWLEPYKKKSVGVAVADAVNAILDASLQLTEKTVTATATATVPPPLDTCAPELDCLSHKQNAPMAHTSLTQDASWSIHKIE</sequence>
<protein>
    <submittedName>
        <fullName evidence="1">Uncharacterized protein</fullName>
    </submittedName>
</protein>
<name>A0A6C0IGU8_9ZZZZ</name>
<proteinExistence type="predicted"/>
<evidence type="ECO:0000313" key="1">
    <source>
        <dbReference type="EMBL" id="QHT92461.1"/>
    </source>
</evidence>
<accession>A0A6C0IGU8</accession>